<feature type="transmembrane region" description="Helical" evidence="13">
    <location>
        <begin position="489"/>
        <end position="513"/>
    </location>
</feature>
<sequence>MKKCHCRTHPLNYDSPKTVEIRVTERDCDVPNCVNNSRNLKASNQVPGWSWYMNSQPLRSNRSRTNKYRSQSIFGYLLRKLSESSISGVNKIFSAKNWFQRILWILVLAFCIVGFGYQTLKFLRIYYKKPSVVQTEVENDGMADFPAVTVCSTNRLRRSILCEFMPDKCGPFKNASLTESEIGDIIYDLIAAENHTQKFLLGHSTNMVQDCQFNGHPHVTSAECHKMLEHFYDPDFGNCFTIPGKNLEGHILEAREADFWQEQSDLSILLDVEVDELVESTRHPGIKLTLHDDSFSPDIHTDGQLIEPGMSYSIAISKTSVFLLPSPYKTNCTDFEELPWHTGYKRRITSRMCTVGCSQYYQKEKCNFVTKSLSLFYDRLPYNPEGRTDDDRICAEDQEMNTKEYCRSLCGLPCSDIVFEVDVEINELTREDLIEFHLRSSVNRTWKEKMENLALVKVYFINLENRIYRHVPKYDTMELFSYLGGYSGVWLGFSLLTVYELIEILLSTVRFALQKHFREAQSKKMLKTTTKKFTKKRRHFR</sequence>
<accession>A0AAV6V2Z4</accession>
<name>A0AAV6V2Z4_9ARAC</name>
<evidence type="ECO:0000256" key="8">
    <source>
        <dbReference type="ARBA" id="ARBA00023065"/>
    </source>
</evidence>
<organism evidence="14 15">
    <name type="scientific">Oedothorax gibbosus</name>
    <dbReference type="NCBI Taxonomy" id="931172"/>
    <lineage>
        <taxon>Eukaryota</taxon>
        <taxon>Metazoa</taxon>
        <taxon>Ecdysozoa</taxon>
        <taxon>Arthropoda</taxon>
        <taxon>Chelicerata</taxon>
        <taxon>Arachnida</taxon>
        <taxon>Araneae</taxon>
        <taxon>Araneomorphae</taxon>
        <taxon>Entelegynae</taxon>
        <taxon>Araneoidea</taxon>
        <taxon>Linyphiidae</taxon>
        <taxon>Erigoninae</taxon>
        <taxon>Oedothorax</taxon>
    </lineage>
</organism>
<evidence type="ECO:0000256" key="12">
    <source>
        <dbReference type="RuleBase" id="RU000679"/>
    </source>
</evidence>
<keyword evidence="4 12" id="KW-0894">Sodium channel</keyword>
<gene>
    <name evidence="14" type="ORF">JTE90_008379</name>
</gene>
<comment type="caution">
    <text evidence="14">The sequence shown here is derived from an EMBL/GenBank/DDBJ whole genome shotgun (WGS) entry which is preliminary data.</text>
</comment>
<evidence type="ECO:0000256" key="10">
    <source>
        <dbReference type="ARBA" id="ARBA00023201"/>
    </source>
</evidence>
<dbReference type="InterPro" id="IPR001873">
    <property type="entry name" value="ENaC"/>
</dbReference>
<comment type="similarity">
    <text evidence="2 12">Belongs to the amiloride-sensitive sodium channel (TC 1.A.6) family.</text>
</comment>
<evidence type="ECO:0000256" key="1">
    <source>
        <dbReference type="ARBA" id="ARBA00004141"/>
    </source>
</evidence>
<keyword evidence="6 13" id="KW-1133">Transmembrane helix</keyword>
<dbReference type="Gene3D" id="2.60.470.10">
    <property type="entry name" value="Acid-sensing ion channels like domains"/>
    <property type="match status" value="1"/>
</dbReference>
<dbReference type="PANTHER" id="PTHR11690">
    <property type="entry name" value="AMILORIDE-SENSITIVE SODIUM CHANNEL-RELATED"/>
    <property type="match status" value="1"/>
</dbReference>
<keyword evidence="7" id="KW-0915">Sodium</keyword>
<protein>
    <submittedName>
        <fullName evidence="14">Uncharacterized protein</fullName>
    </submittedName>
</protein>
<keyword evidence="3 12" id="KW-0813">Transport</keyword>
<evidence type="ECO:0000256" key="13">
    <source>
        <dbReference type="SAM" id="Phobius"/>
    </source>
</evidence>
<dbReference type="PRINTS" id="PR01078">
    <property type="entry name" value="AMINACHANNEL"/>
</dbReference>
<feature type="transmembrane region" description="Helical" evidence="13">
    <location>
        <begin position="102"/>
        <end position="120"/>
    </location>
</feature>
<evidence type="ECO:0000256" key="2">
    <source>
        <dbReference type="ARBA" id="ARBA00007193"/>
    </source>
</evidence>
<evidence type="ECO:0000313" key="15">
    <source>
        <dbReference type="Proteomes" id="UP000827092"/>
    </source>
</evidence>
<evidence type="ECO:0000256" key="7">
    <source>
        <dbReference type="ARBA" id="ARBA00023053"/>
    </source>
</evidence>
<dbReference type="EMBL" id="JAFNEN010000167">
    <property type="protein sequence ID" value="KAG8191065.1"/>
    <property type="molecule type" value="Genomic_DNA"/>
</dbReference>
<evidence type="ECO:0000256" key="6">
    <source>
        <dbReference type="ARBA" id="ARBA00022989"/>
    </source>
</evidence>
<dbReference type="AlphaFoldDB" id="A0AAV6V2Z4"/>
<evidence type="ECO:0000256" key="11">
    <source>
        <dbReference type="ARBA" id="ARBA00023303"/>
    </source>
</evidence>
<evidence type="ECO:0000256" key="3">
    <source>
        <dbReference type="ARBA" id="ARBA00022448"/>
    </source>
</evidence>
<keyword evidence="11 12" id="KW-0407">Ion channel</keyword>
<keyword evidence="8 12" id="KW-0406">Ion transport</keyword>
<dbReference type="PANTHER" id="PTHR11690:SF248">
    <property type="entry name" value="PICKPOCKET 17, ISOFORM A"/>
    <property type="match status" value="1"/>
</dbReference>
<keyword evidence="10 12" id="KW-0739">Sodium transport</keyword>
<evidence type="ECO:0000313" key="14">
    <source>
        <dbReference type="EMBL" id="KAG8191065.1"/>
    </source>
</evidence>
<evidence type="ECO:0000256" key="5">
    <source>
        <dbReference type="ARBA" id="ARBA00022692"/>
    </source>
</evidence>
<proteinExistence type="inferred from homology"/>
<dbReference type="Proteomes" id="UP000827092">
    <property type="component" value="Unassembled WGS sequence"/>
</dbReference>
<evidence type="ECO:0000256" key="9">
    <source>
        <dbReference type="ARBA" id="ARBA00023136"/>
    </source>
</evidence>
<dbReference type="GO" id="GO:0005886">
    <property type="term" value="C:plasma membrane"/>
    <property type="evidence" value="ECO:0007669"/>
    <property type="project" value="TreeGrafter"/>
</dbReference>
<dbReference type="GO" id="GO:0015280">
    <property type="term" value="F:ligand-gated sodium channel activity"/>
    <property type="evidence" value="ECO:0007669"/>
    <property type="project" value="TreeGrafter"/>
</dbReference>
<keyword evidence="5 12" id="KW-0812">Transmembrane</keyword>
<dbReference type="Pfam" id="PF00858">
    <property type="entry name" value="ASC"/>
    <property type="match status" value="1"/>
</dbReference>
<comment type="subcellular location">
    <subcellularLocation>
        <location evidence="1">Membrane</location>
        <topology evidence="1">Multi-pass membrane protein</topology>
    </subcellularLocation>
</comment>
<keyword evidence="15" id="KW-1185">Reference proteome</keyword>
<evidence type="ECO:0000256" key="4">
    <source>
        <dbReference type="ARBA" id="ARBA00022461"/>
    </source>
</evidence>
<reference evidence="14 15" key="1">
    <citation type="journal article" date="2022" name="Nat. Ecol. Evol.">
        <title>A masculinizing supergene underlies an exaggerated male reproductive morph in a spider.</title>
        <authorList>
            <person name="Hendrickx F."/>
            <person name="De Corte Z."/>
            <person name="Sonet G."/>
            <person name="Van Belleghem S.M."/>
            <person name="Kostlbacher S."/>
            <person name="Vangestel C."/>
        </authorList>
    </citation>
    <scope>NUCLEOTIDE SEQUENCE [LARGE SCALE GENOMIC DNA]</scope>
    <source>
        <strain evidence="14">W744_W776</strain>
    </source>
</reference>
<keyword evidence="9 13" id="KW-0472">Membrane</keyword>
<dbReference type="Gene3D" id="1.10.287.770">
    <property type="entry name" value="YojJ-like"/>
    <property type="match status" value="1"/>
</dbReference>